<dbReference type="AlphaFoldDB" id="A0ABD2LLN9"/>
<feature type="region of interest" description="Disordered" evidence="1">
    <location>
        <begin position="424"/>
        <end position="498"/>
    </location>
</feature>
<feature type="compositionally biased region" description="Polar residues" evidence="1">
    <location>
        <begin position="464"/>
        <end position="482"/>
    </location>
</feature>
<reference evidence="2 3" key="1">
    <citation type="submission" date="2024-10" db="EMBL/GenBank/DDBJ databases">
        <authorList>
            <person name="Kim D."/>
        </authorList>
    </citation>
    <scope>NUCLEOTIDE SEQUENCE [LARGE SCALE GENOMIC DNA]</scope>
    <source>
        <strain evidence="2">BH-2024</strain>
    </source>
</reference>
<dbReference type="EMBL" id="JBICBT010000362">
    <property type="protein sequence ID" value="KAL3116137.1"/>
    <property type="molecule type" value="Genomic_DNA"/>
</dbReference>
<feature type="compositionally biased region" description="Basic and acidic residues" evidence="1">
    <location>
        <begin position="364"/>
        <end position="398"/>
    </location>
</feature>
<feature type="region of interest" description="Disordered" evidence="1">
    <location>
        <begin position="331"/>
        <end position="398"/>
    </location>
</feature>
<proteinExistence type="predicted"/>
<dbReference type="Proteomes" id="UP001620626">
    <property type="component" value="Unassembled WGS sequence"/>
</dbReference>
<feature type="compositionally biased region" description="Basic and acidic residues" evidence="1">
    <location>
        <begin position="339"/>
        <end position="350"/>
    </location>
</feature>
<keyword evidence="3" id="KW-1185">Reference proteome</keyword>
<sequence>MFFYFRNTFREFLENRFSKFLSMWEQNELQHNFSEALNSNNENELIELFRRCPRCSRSLRPIILDKFIDEKDGQQYERMWWTCPGIEQKECFFPLDIPKEVFWTRRSMDQSLRGILPLPNLHLLPLSLRALYHKLFKSNVNIEKIVRISAFVPSDGQKNAVQHANFGAEEQPKRQESAQIVQRSVGSVGPSLPSTLPPLNASSVRHLPTPPNSIRSLNQCASLCDGFPSSSKRCDQRTVQSYLKETMHNRLCSAEKASVKRDGHRKSIDLTSNASTALNSHILLNGNNDPKWVVMVNSLDSLDPETRKKTSVPRYYSQQQHTRLQGMFRSATLSPNGRGELEKTAHDGRCPRYLFARPPLNGEETTKKKMKRVEEKPKGKEKQSKKEAKTDEKSKGKGNDELDVFAALDTLQKSLVTRDLMSRFSGQQRSSSVTPSAEEAIVSRSTKADKSMDNGYPFRGANSFLPQSPSVGPRSTATPLTNSAGSSESDSSSLGRFRRGLSIGPTFPGISDSVEDPSLAEKITRNYESIFLKTLEQVNTTRRCSETPSASSPLQLRPPVSPQFVSHEAFVAEEGTLGGIPHDFHFPSQPVPSFPPSVRPSNQLTPINYADGENLSTRFAHTQMEVTELSQQQQQMPGFALEEMTDYDTYLGFGLEEEGDPANLHTTPMMPAGEAEDERDFLRNQLGMLP</sequence>
<protein>
    <submittedName>
        <fullName evidence="2">Uncharacterized protein</fullName>
    </submittedName>
</protein>
<evidence type="ECO:0000313" key="3">
    <source>
        <dbReference type="Proteomes" id="UP001620626"/>
    </source>
</evidence>
<evidence type="ECO:0000256" key="1">
    <source>
        <dbReference type="SAM" id="MobiDB-lite"/>
    </source>
</evidence>
<gene>
    <name evidence="2" type="ORF">niasHT_007437</name>
</gene>
<evidence type="ECO:0000313" key="2">
    <source>
        <dbReference type="EMBL" id="KAL3116137.1"/>
    </source>
</evidence>
<feature type="compositionally biased region" description="Polar residues" evidence="1">
    <location>
        <begin position="424"/>
        <end position="435"/>
    </location>
</feature>
<organism evidence="2 3">
    <name type="scientific">Heterodera trifolii</name>
    <dbReference type="NCBI Taxonomy" id="157864"/>
    <lineage>
        <taxon>Eukaryota</taxon>
        <taxon>Metazoa</taxon>
        <taxon>Ecdysozoa</taxon>
        <taxon>Nematoda</taxon>
        <taxon>Chromadorea</taxon>
        <taxon>Rhabditida</taxon>
        <taxon>Tylenchina</taxon>
        <taxon>Tylenchomorpha</taxon>
        <taxon>Tylenchoidea</taxon>
        <taxon>Heteroderidae</taxon>
        <taxon>Heteroderinae</taxon>
        <taxon>Heterodera</taxon>
    </lineage>
</organism>
<accession>A0ABD2LLN9</accession>
<comment type="caution">
    <text evidence="2">The sequence shown here is derived from an EMBL/GenBank/DDBJ whole genome shotgun (WGS) entry which is preliminary data.</text>
</comment>
<name>A0ABD2LLN9_9BILA</name>
<feature type="compositionally biased region" description="Low complexity" evidence="1">
    <location>
        <begin position="483"/>
        <end position="498"/>
    </location>
</feature>